<dbReference type="Proteomes" id="UP000473014">
    <property type="component" value="Unassembled WGS sequence"/>
</dbReference>
<dbReference type="GO" id="GO:0015086">
    <property type="term" value="F:cadmium ion transmembrane transporter activity"/>
    <property type="evidence" value="ECO:0007669"/>
    <property type="project" value="TreeGrafter"/>
</dbReference>
<evidence type="ECO:0000313" key="7">
    <source>
        <dbReference type="EMBL" id="MTE22378.1"/>
    </source>
</evidence>
<dbReference type="NCBIfam" id="NF037982">
    <property type="entry name" value="Nramp_1"/>
    <property type="match status" value="1"/>
</dbReference>
<evidence type="ECO:0000313" key="8">
    <source>
        <dbReference type="Proteomes" id="UP000473014"/>
    </source>
</evidence>
<feature type="transmembrane region" description="Helical" evidence="6">
    <location>
        <begin position="365"/>
        <end position="387"/>
    </location>
</feature>
<feature type="transmembrane region" description="Helical" evidence="6">
    <location>
        <begin position="22"/>
        <end position="40"/>
    </location>
</feature>
<evidence type="ECO:0000256" key="4">
    <source>
        <dbReference type="ARBA" id="ARBA00022989"/>
    </source>
</evidence>
<feature type="transmembrane region" description="Helical" evidence="6">
    <location>
        <begin position="172"/>
        <end position="190"/>
    </location>
</feature>
<protein>
    <submittedName>
        <fullName evidence="7">Divalent metal cation transporter</fullName>
    </submittedName>
</protein>
<keyword evidence="3 6" id="KW-0812">Transmembrane</keyword>
<evidence type="ECO:0000256" key="3">
    <source>
        <dbReference type="ARBA" id="ARBA00022692"/>
    </source>
</evidence>
<dbReference type="Pfam" id="PF01566">
    <property type="entry name" value="Nramp"/>
    <property type="match status" value="1"/>
</dbReference>
<dbReference type="AlphaFoldDB" id="A0A6G2BJD2"/>
<dbReference type="GO" id="GO:0005886">
    <property type="term" value="C:plasma membrane"/>
    <property type="evidence" value="ECO:0007669"/>
    <property type="project" value="TreeGrafter"/>
</dbReference>
<evidence type="ECO:0000256" key="2">
    <source>
        <dbReference type="ARBA" id="ARBA00022448"/>
    </source>
</evidence>
<name>A0A6G2BJD2_9ACTN</name>
<feature type="transmembrane region" description="Helical" evidence="6">
    <location>
        <begin position="303"/>
        <end position="322"/>
    </location>
</feature>
<keyword evidence="2" id="KW-0813">Transport</keyword>
<comment type="subcellular location">
    <subcellularLocation>
        <location evidence="1">Membrane</location>
        <topology evidence="1">Multi-pass membrane protein</topology>
    </subcellularLocation>
</comment>
<dbReference type="PANTHER" id="PTHR11706">
    <property type="entry name" value="SOLUTE CARRIER PROTEIN FAMILY 11 MEMBER"/>
    <property type="match status" value="1"/>
</dbReference>
<dbReference type="GO" id="GO:0034755">
    <property type="term" value="P:iron ion transmembrane transport"/>
    <property type="evidence" value="ECO:0007669"/>
    <property type="project" value="TreeGrafter"/>
</dbReference>
<organism evidence="7 8">
    <name type="scientific">Streptomyces taklimakanensis</name>
    <dbReference type="NCBI Taxonomy" id="2569853"/>
    <lineage>
        <taxon>Bacteria</taxon>
        <taxon>Bacillati</taxon>
        <taxon>Actinomycetota</taxon>
        <taxon>Actinomycetes</taxon>
        <taxon>Kitasatosporales</taxon>
        <taxon>Streptomycetaceae</taxon>
        <taxon>Streptomyces</taxon>
    </lineage>
</organism>
<dbReference type="InterPro" id="IPR001046">
    <property type="entry name" value="NRAMP_fam"/>
</dbReference>
<dbReference type="EMBL" id="WIXO01000001">
    <property type="protein sequence ID" value="MTE22378.1"/>
    <property type="molecule type" value="Genomic_DNA"/>
</dbReference>
<feature type="transmembrane region" description="Helical" evidence="6">
    <location>
        <begin position="134"/>
        <end position="152"/>
    </location>
</feature>
<comment type="caution">
    <text evidence="7">The sequence shown here is derived from an EMBL/GenBank/DDBJ whole genome shotgun (WGS) entry which is preliminary data.</text>
</comment>
<evidence type="ECO:0000256" key="5">
    <source>
        <dbReference type="ARBA" id="ARBA00023136"/>
    </source>
</evidence>
<keyword evidence="8" id="KW-1185">Reference proteome</keyword>
<keyword evidence="5 6" id="KW-0472">Membrane</keyword>
<accession>A0A6G2BJD2</accession>
<feature type="transmembrane region" description="Helical" evidence="6">
    <location>
        <begin position="266"/>
        <end position="291"/>
    </location>
</feature>
<proteinExistence type="predicted"/>
<feature type="transmembrane region" description="Helical" evidence="6">
    <location>
        <begin position="217"/>
        <end position="240"/>
    </location>
</feature>
<feature type="transmembrane region" description="Helical" evidence="6">
    <location>
        <begin position="107"/>
        <end position="127"/>
    </location>
</feature>
<keyword evidence="4 6" id="KW-1133">Transmembrane helix</keyword>
<feature type="transmembrane region" description="Helical" evidence="6">
    <location>
        <begin position="328"/>
        <end position="353"/>
    </location>
</feature>
<evidence type="ECO:0000256" key="6">
    <source>
        <dbReference type="SAM" id="Phobius"/>
    </source>
</evidence>
<gene>
    <name evidence="7" type="ORF">F0L17_25400</name>
</gene>
<dbReference type="OrthoDB" id="9787548at2"/>
<evidence type="ECO:0000256" key="1">
    <source>
        <dbReference type="ARBA" id="ARBA00004141"/>
    </source>
</evidence>
<reference evidence="7 8" key="1">
    <citation type="submission" date="2019-11" db="EMBL/GenBank/DDBJ databases">
        <authorList>
            <person name="Yuan L."/>
        </authorList>
    </citation>
    <scope>NUCLEOTIDE SEQUENCE [LARGE SCALE GENOMIC DNA]</scope>
    <source>
        <strain evidence="7 8">TRM43335</strain>
    </source>
</reference>
<sequence>MVTAAFIGPGTVTTASIAGADFGFALVWALVFSVGAAMVLQEMAARLGIVSRAGLGEALRTTFRHPGASYAAIALVVVAIAFGNAAFQTGNLTGAGIGLEVLTGTSPRLWAAVVGAAAFVLLLTGTYRLIERAVVALVVVMGVVFVVTSVIVRPDPSALLDGLVPRMPSGATLTVIALVGTTVVPYNLFLHASSVRQKWTDDTPVDRALAEARGDTYLSIGLGGLVTLAVVTTAATAMFAEGLEVENAADMATQLEPLLGPAAQGFFAAGLFAAGLTSAITAPLAAAFAVSGALGRRPDLKAPGFRATWALVILAGTTFAVLGRSPVAAILFAQAANGLLLPVVAVFLLVVMNRRDLLGEYRNNLARNLMGCGVVLVATGLGLFNILRATGLVD</sequence>
<feature type="transmembrane region" description="Helical" evidence="6">
    <location>
        <begin position="68"/>
        <end position="87"/>
    </location>
</feature>
<dbReference type="GO" id="GO:0005384">
    <property type="term" value="F:manganese ion transmembrane transporter activity"/>
    <property type="evidence" value="ECO:0007669"/>
    <property type="project" value="TreeGrafter"/>
</dbReference>
<dbReference type="PRINTS" id="PR00447">
    <property type="entry name" value="NATRESASSCMP"/>
</dbReference>
<dbReference type="PANTHER" id="PTHR11706:SF33">
    <property type="entry name" value="NATURAL RESISTANCE-ASSOCIATED MACROPHAGE PROTEIN 2"/>
    <property type="match status" value="1"/>
</dbReference>